<comment type="catalytic activity">
    <reaction evidence="8">
        <text>L-serine + acetyl-CoA = O-acetyl-L-serine + CoA</text>
        <dbReference type="Rhea" id="RHEA:24560"/>
        <dbReference type="ChEBI" id="CHEBI:33384"/>
        <dbReference type="ChEBI" id="CHEBI:57287"/>
        <dbReference type="ChEBI" id="CHEBI:57288"/>
        <dbReference type="ChEBI" id="CHEBI:58340"/>
        <dbReference type="EC" id="2.3.1.30"/>
    </reaction>
</comment>
<sequence>MFDNIRQDLKRFANGGSSKRALKIALVSHAFHLVFLYRVGVQLSKIPVVGGVLRVVIEYLIRVVYASDISLQSCIGPGLVIMHGHDIVIGSHVVIGRDCKILNGVTFGNKDTESPTNQQPRLGDHVVVGTGAKILGDISIGDRVRIGANSVVTKDVPAGATVAGVPARVLSFDNLGQ</sequence>
<evidence type="ECO:0000313" key="9">
    <source>
        <dbReference type="EMBL" id="AXA26182.1"/>
    </source>
</evidence>
<dbReference type="InterPro" id="IPR005881">
    <property type="entry name" value="Ser_O-AcTrfase"/>
</dbReference>
<accession>A0AAD0PGZ0</accession>
<dbReference type="GO" id="GO:0009001">
    <property type="term" value="F:serine O-acetyltransferase activity"/>
    <property type="evidence" value="ECO:0007669"/>
    <property type="project" value="UniProtKB-EC"/>
</dbReference>
<dbReference type="GO" id="GO:0005737">
    <property type="term" value="C:cytoplasm"/>
    <property type="evidence" value="ECO:0007669"/>
    <property type="project" value="InterPro"/>
</dbReference>
<evidence type="ECO:0000256" key="5">
    <source>
        <dbReference type="ARBA" id="ARBA00022737"/>
    </source>
</evidence>
<dbReference type="InterPro" id="IPR011004">
    <property type="entry name" value="Trimer_LpxA-like_sf"/>
</dbReference>
<dbReference type="GO" id="GO:0009245">
    <property type="term" value="P:lipid A biosynthetic process"/>
    <property type="evidence" value="ECO:0007669"/>
    <property type="project" value="UniProtKB-KW"/>
</dbReference>
<name>A0AAD0PGZ0_PSEPU</name>
<evidence type="ECO:0000256" key="7">
    <source>
        <dbReference type="ARBA" id="ARBA00023315"/>
    </source>
</evidence>
<dbReference type="SUPFAM" id="SSF51161">
    <property type="entry name" value="Trimeric LpxA-like enzymes"/>
    <property type="match status" value="1"/>
</dbReference>
<keyword evidence="7 8" id="KW-0012">Acyltransferase</keyword>
<dbReference type="PROSITE" id="PS00101">
    <property type="entry name" value="HEXAPEP_TRANSFERASES"/>
    <property type="match status" value="1"/>
</dbReference>
<evidence type="ECO:0000256" key="1">
    <source>
        <dbReference type="ARBA" id="ARBA00007274"/>
    </source>
</evidence>
<dbReference type="EC" id="2.3.1.30" evidence="8"/>
<dbReference type="InterPro" id="IPR018357">
    <property type="entry name" value="Hexapep_transf_CS"/>
</dbReference>
<evidence type="ECO:0000313" key="10">
    <source>
        <dbReference type="Proteomes" id="UP000251617"/>
    </source>
</evidence>
<evidence type="ECO:0000256" key="6">
    <source>
        <dbReference type="ARBA" id="ARBA00023098"/>
    </source>
</evidence>
<protein>
    <recommendedName>
        <fullName evidence="8">Serine acetyltransferase</fullName>
        <ecNumber evidence="8">2.3.1.30</ecNumber>
    </recommendedName>
</protein>
<dbReference type="RefSeq" id="WP_112898916.1">
    <property type="nucleotide sequence ID" value="NZ_CP030750.1"/>
</dbReference>
<dbReference type="PIRSF" id="PIRSF000441">
    <property type="entry name" value="CysE"/>
    <property type="match status" value="1"/>
</dbReference>
<dbReference type="CDD" id="cd03354">
    <property type="entry name" value="LbH_SAT"/>
    <property type="match status" value="1"/>
</dbReference>
<dbReference type="InterPro" id="IPR001451">
    <property type="entry name" value="Hexapep"/>
</dbReference>
<proteinExistence type="inferred from homology"/>
<evidence type="ECO:0000256" key="4">
    <source>
        <dbReference type="ARBA" id="ARBA00022679"/>
    </source>
</evidence>
<keyword evidence="4 8" id="KW-0808">Transferase</keyword>
<keyword evidence="2" id="KW-0444">Lipid biosynthesis</keyword>
<comment type="similarity">
    <text evidence="1 8">Belongs to the transferase hexapeptide repeat family.</text>
</comment>
<keyword evidence="3" id="KW-0441">Lipid A biosynthesis</keyword>
<dbReference type="Pfam" id="PF00132">
    <property type="entry name" value="Hexapep"/>
    <property type="match status" value="1"/>
</dbReference>
<dbReference type="PANTHER" id="PTHR42811">
    <property type="entry name" value="SERINE ACETYLTRANSFERASE"/>
    <property type="match status" value="1"/>
</dbReference>
<dbReference type="Proteomes" id="UP000251617">
    <property type="component" value="Chromosome"/>
</dbReference>
<dbReference type="InterPro" id="IPR045304">
    <property type="entry name" value="LbH_SAT"/>
</dbReference>
<evidence type="ECO:0000256" key="2">
    <source>
        <dbReference type="ARBA" id="ARBA00022516"/>
    </source>
</evidence>
<reference evidence="9 10" key="1">
    <citation type="submission" date="2018-06" db="EMBL/GenBank/DDBJ databases">
        <title>The genome of Pseudomonas putida NX-1, a lignin degrader.</title>
        <authorList>
            <person name="Xu Z."/>
        </authorList>
    </citation>
    <scope>NUCLEOTIDE SEQUENCE [LARGE SCALE GENOMIC DNA]</scope>
    <source>
        <strain evidence="9 10">NX-1</strain>
    </source>
</reference>
<evidence type="ECO:0000256" key="3">
    <source>
        <dbReference type="ARBA" id="ARBA00022556"/>
    </source>
</evidence>
<dbReference type="GO" id="GO:0006535">
    <property type="term" value="P:cysteine biosynthetic process from serine"/>
    <property type="evidence" value="ECO:0007669"/>
    <property type="project" value="InterPro"/>
</dbReference>
<evidence type="ECO:0000256" key="8">
    <source>
        <dbReference type="PIRNR" id="PIRNR000441"/>
    </source>
</evidence>
<keyword evidence="6" id="KW-0443">Lipid metabolism</keyword>
<dbReference type="GO" id="GO:0016020">
    <property type="term" value="C:membrane"/>
    <property type="evidence" value="ECO:0007669"/>
    <property type="project" value="GOC"/>
</dbReference>
<gene>
    <name evidence="9" type="ORF">C1S65_19470</name>
</gene>
<keyword evidence="5" id="KW-0677">Repeat</keyword>
<dbReference type="Gene3D" id="2.160.10.10">
    <property type="entry name" value="Hexapeptide repeat proteins"/>
    <property type="match status" value="1"/>
</dbReference>
<dbReference type="AlphaFoldDB" id="A0AAD0PGZ0"/>
<organism evidence="9 10">
    <name type="scientific">Pseudomonas putida</name>
    <name type="common">Arthrobacter siderocapsulatus</name>
    <dbReference type="NCBI Taxonomy" id="303"/>
    <lineage>
        <taxon>Bacteria</taxon>
        <taxon>Pseudomonadati</taxon>
        <taxon>Pseudomonadota</taxon>
        <taxon>Gammaproteobacteria</taxon>
        <taxon>Pseudomonadales</taxon>
        <taxon>Pseudomonadaceae</taxon>
        <taxon>Pseudomonas</taxon>
    </lineage>
</organism>
<dbReference type="EMBL" id="CP030750">
    <property type="protein sequence ID" value="AXA26182.1"/>
    <property type="molecule type" value="Genomic_DNA"/>
</dbReference>